<dbReference type="PANTHER" id="PTHR38766">
    <property type="entry name" value="FLAGELLAR PROTEIN FLIO"/>
    <property type="match status" value="1"/>
</dbReference>
<name>A0A368Z518_9HYPH</name>
<accession>A0A368Z518</accession>
<dbReference type="EMBL" id="QPJM01000002">
    <property type="protein sequence ID" value="RCW86337.1"/>
    <property type="molecule type" value="Genomic_DNA"/>
</dbReference>
<keyword evidence="3" id="KW-0282">Flagellum</keyword>
<organism evidence="3 4">
    <name type="scientific">Phyllobacterium bourgognense</name>
    <dbReference type="NCBI Taxonomy" id="314236"/>
    <lineage>
        <taxon>Bacteria</taxon>
        <taxon>Pseudomonadati</taxon>
        <taxon>Pseudomonadota</taxon>
        <taxon>Alphaproteobacteria</taxon>
        <taxon>Hyphomicrobiales</taxon>
        <taxon>Phyllobacteriaceae</taxon>
        <taxon>Phyllobacterium</taxon>
    </lineage>
</organism>
<dbReference type="OrthoDB" id="8456606at2"/>
<gene>
    <name evidence="3" type="ORF">C7476_102317</name>
</gene>
<keyword evidence="4" id="KW-1185">Reference proteome</keyword>
<feature type="compositionally biased region" description="Basic and acidic residues" evidence="1">
    <location>
        <begin position="326"/>
        <end position="353"/>
    </location>
</feature>
<keyword evidence="3" id="KW-0966">Cell projection</keyword>
<proteinExistence type="predicted"/>
<dbReference type="Proteomes" id="UP000253324">
    <property type="component" value="Unassembled WGS sequence"/>
</dbReference>
<evidence type="ECO:0000313" key="4">
    <source>
        <dbReference type="Proteomes" id="UP000253324"/>
    </source>
</evidence>
<feature type="compositionally biased region" description="Pro residues" evidence="1">
    <location>
        <begin position="193"/>
        <end position="208"/>
    </location>
</feature>
<dbReference type="RefSeq" id="WP_114428831.1">
    <property type="nucleotide sequence ID" value="NZ_QPJM01000002.1"/>
</dbReference>
<sequence length="353" mass="37893">MNAWLATVVGESAAPIVGFILLFILVIALLLLVFAILRRVTGGTFVAGGRNRQVRLSVTDAAAVDNRRRLVLVRRDDVEHLILIGGPSDLVIEQNIRQFARQARIEPPATGSTPDPEPRIPEPKPEPKIAEAPPRAQPVAPSRVAPPTPPADTPPPATQTTPTPQIPLRPTPPQQSEPPRRPPEPPRQAEQPAPLPPVPPMQPIPPVAKAPEAESAASNEPPAVSAPARDNDWQRTASPSFGTMPRAEPNIDTPGPAREVAAPETRTTTAAAFPFAVRNEPAAAFKKATLDASAETEESEITLGDMDFSDAFETDLGSELNIAPGKEAKPEKQDSIEDEMERLLGDLSRPEKR</sequence>
<keyword evidence="2" id="KW-0812">Transmembrane</keyword>
<feature type="compositionally biased region" description="Pro residues" evidence="1">
    <location>
        <begin position="164"/>
        <end position="176"/>
    </location>
</feature>
<reference evidence="3 4" key="1">
    <citation type="submission" date="2018-07" db="EMBL/GenBank/DDBJ databases">
        <title>Genomic Encyclopedia of Type Strains, Phase III (KMG-III): the genomes of soil and plant-associated and newly described type strains.</title>
        <authorList>
            <person name="Whitman W."/>
        </authorList>
    </citation>
    <scope>NUCLEOTIDE SEQUENCE [LARGE SCALE GENOMIC DNA]</scope>
    <source>
        <strain evidence="3 4">31-25a</strain>
    </source>
</reference>
<dbReference type="PANTHER" id="PTHR38766:SF1">
    <property type="entry name" value="FLAGELLAR PROTEIN FLIO"/>
    <property type="match status" value="1"/>
</dbReference>
<feature type="region of interest" description="Disordered" evidence="1">
    <location>
        <begin position="103"/>
        <end position="263"/>
    </location>
</feature>
<feature type="transmembrane region" description="Helical" evidence="2">
    <location>
        <begin position="12"/>
        <end position="37"/>
    </location>
</feature>
<evidence type="ECO:0000313" key="3">
    <source>
        <dbReference type="EMBL" id="RCW86337.1"/>
    </source>
</evidence>
<keyword evidence="2" id="KW-0472">Membrane</keyword>
<keyword evidence="2" id="KW-1133">Transmembrane helix</keyword>
<comment type="caution">
    <text evidence="3">The sequence shown here is derived from an EMBL/GenBank/DDBJ whole genome shotgun (WGS) entry which is preliminary data.</text>
</comment>
<evidence type="ECO:0000256" key="1">
    <source>
        <dbReference type="SAM" id="MobiDB-lite"/>
    </source>
</evidence>
<evidence type="ECO:0000256" key="2">
    <source>
        <dbReference type="SAM" id="Phobius"/>
    </source>
</evidence>
<feature type="compositionally biased region" description="Pro residues" evidence="1">
    <location>
        <begin position="144"/>
        <end position="157"/>
    </location>
</feature>
<dbReference type="AlphaFoldDB" id="A0A368Z518"/>
<feature type="region of interest" description="Disordered" evidence="1">
    <location>
        <begin position="325"/>
        <end position="353"/>
    </location>
</feature>
<feature type="compositionally biased region" description="Basic and acidic residues" evidence="1">
    <location>
        <begin position="116"/>
        <end position="129"/>
    </location>
</feature>
<protein>
    <submittedName>
        <fullName evidence="3">Flagellar biosynthesis protein FliO</fullName>
    </submittedName>
</protein>
<feature type="compositionally biased region" description="Low complexity" evidence="1">
    <location>
        <begin position="209"/>
        <end position="228"/>
    </location>
</feature>
<keyword evidence="3" id="KW-0969">Cilium</keyword>
<dbReference type="InterPro" id="IPR052205">
    <property type="entry name" value="FliO/MopB"/>
</dbReference>